<keyword evidence="2" id="KW-0812">Transmembrane</keyword>
<gene>
    <name evidence="3" type="ORF">GGQ96_001938</name>
</gene>
<organism evidence="3 4">
    <name type="scientific">Sphingomonas abaci</name>
    <dbReference type="NCBI Taxonomy" id="237611"/>
    <lineage>
        <taxon>Bacteria</taxon>
        <taxon>Pseudomonadati</taxon>
        <taxon>Pseudomonadota</taxon>
        <taxon>Alphaproteobacteria</taxon>
        <taxon>Sphingomonadales</taxon>
        <taxon>Sphingomonadaceae</taxon>
        <taxon>Sphingomonas</taxon>
    </lineage>
</organism>
<dbReference type="RefSeq" id="WP_184114005.1">
    <property type="nucleotide sequence ID" value="NZ_JACHNY010000003.1"/>
</dbReference>
<name>A0A7W7EZX8_9SPHN</name>
<reference evidence="3 4" key="1">
    <citation type="submission" date="2020-08" db="EMBL/GenBank/DDBJ databases">
        <title>Genomic Encyclopedia of Type Strains, Phase IV (KMG-IV): sequencing the most valuable type-strain genomes for metagenomic binning, comparative biology and taxonomic classification.</title>
        <authorList>
            <person name="Goeker M."/>
        </authorList>
    </citation>
    <scope>NUCLEOTIDE SEQUENCE [LARGE SCALE GENOMIC DNA]</scope>
    <source>
        <strain evidence="3 4">DSM 15867</strain>
    </source>
</reference>
<keyword evidence="2" id="KW-0472">Membrane</keyword>
<keyword evidence="4" id="KW-1185">Reference proteome</keyword>
<dbReference type="Proteomes" id="UP000574769">
    <property type="component" value="Unassembled WGS sequence"/>
</dbReference>
<feature type="transmembrane region" description="Helical" evidence="2">
    <location>
        <begin position="28"/>
        <end position="46"/>
    </location>
</feature>
<keyword evidence="2" id="KW-1133">Transmembrane helix</keyword>
<dbReference type="EMBL" id="JACHNY010000003">
    <property type="protein sequence ID" value="MBB4617810.1"/>
    <property type="molecule type" value="Genomic_DNA"/>
</dbReference>
<proteinExistence type="predicted"/>
<accession>A0A7W7EZX8</accession>
<evidence type="ECO:0000313" key="4">
    <source>
        <dbReference type="Proteomes" id="UP000574769"/>
    </source>
</evidence>
<evidence type="ECO:0000256" key="2">
    <source>
        <dbReference type="SAM" id="Phobius"/>
    </source>
</evidence>
<sequence>MAEDRYTTTDTRPTTTIIERRSGGGGTALIAIVLLIAVVIGGIYLFGRQGSENRKDAAISSAAKSVGGAADKVGDAVEGGK</sequence>
<protein>
    <submittedName>
        <fullName evidence="3">Uncharacterized protein HemX</fullName>
    </submittedName>
</protein>
<dbReference type="AlphaFoldDB" id="A0A7W7EZX8"/>
<feature type="compositionally biased region" description="Low complexity" evidence="1">
    <location>
        <begin position="8"/>
        <end position="17"/>
    </location>
</feature>
<comment type="caution">
    <text evidence="3">The sequence shown here is derived from an EMBL/GenBank/DDBJ whole genome shotgun (WGS) entry which is preliminary data.</text>
</comment>
<evidence type="ECO:0000256" key="1">
    <source>
        <dbReference type="SAM" id="MobiDB-lite"/>
    </source>
</evidence>
<evidence type="ECO:0000313" key="3">
    <source>
        <dbReference type="EMBL" id="MBB4617810.1"/>
    </source>
</evidence>
<feature type="region of interest" description="Disordered" evidence="1">
    <location>
        <begin position="1"/>
        <end position="20"/>
    </location>
</feature>